<keyword evidence="1" id="KW-0732">Signal</keyword>
<feature type="signal peptide" evidence="1">
    <location>
        <begin position="1"/>
        <end position="19"/>
    </location>
</feature>
<dbReference type="Proteomes" id="UP000187203">
    <property type="component" value="Unassembled WGS sequence"/>
</dbReference>
<proteinExistence type="predicted"/>
<comment type="caution">
    <text evidence="2">The sequence shown here is derived from an EMBL/GenBank/DDBJ whole genome shotgun (WGS) entry which is preliminary data.</text>
</comment>
<dbReference type="OrthoDB" id="10424226at2759"/>
<organism evidence="2 3">
    <name type="scientific">Corchorus olitorius</name>
    <dbReference type="NCBI Taxonomy" id="93759"/>
    <lineage>
        <taxon>Eukaryota</taxon>
        <taxon>Viridiplantae</taxon>
        <taxon>Streptophyta</taxon>
        <taxon>Embryophyta</taxon>
        <taxon>Tracheophyta</taxon>
        <taxon>Spermatophyta</taxon>
        <taxon>Magnoliopsida</taxon>
        <taxon>eudicotyledons</taxon>
        <taxon>Gunneridae</taxon>
        <taxon>Pentapetalae</taxon>
        <taxon>rosids</taxon>
        <taxon>malvids</taxon>
        <taxon>Malvales</taxon>
        <taxon>Malvaceae</taxon>
        <taxon>Grewioideae</taxon>
        <taxon>Apeibeae</taxon>
        <taxon>Corchorus</taxon>
    </lineage>
</organism>
<evidence type="ECO:0000313" key="2">
    <source>
        <dbReference type="EMBL" id="OMO96157.1"/>
    </source>
</evidence>
<keyword evidence="3" id="KW-1185">Reference proteome</keyword>
<name>A0A1R3JN63_9ROSI</name>
<dbReference type="AlphaFoldDB" id="A0A1R3JN63"/>
<evidence type="ECO:0000313" key="3">
    <source>
        <dbReference type="Proteomes" id="UP000187203"/>
    </source>
</evidence>
<evidence type="ECO:0000256" key="1">
    <source>
        <dbReference type="SAM" id="SignalP"/>
    </source>
</evidence>
<sequence length="97" mass="11050">MKASILLVATLLLFGILDGISPRLCYGRDNPMNFHQMQHERIALEAVQRLKFSGSLWNNRYPPPKSNRKRAQGVSHVLKEVGIEEESPKGVKDVFLY</sequence>
<gene>
    <name evidence="2" type="ORF">COLO4_15449</name>
</gene>
<accession>A0A1R3JN63</accession>
<dbReference type="EMBL" id="AWUE01015683">
    <property type="protein sequence ID" value="OMO96157.1"/>
    <property type="molecule type" value="Genomic_DNA"/>
</dbReference>
<protein>
    <submittedName>
        <fullName evidence="2">Mevalonate diphosphate decarboxylase 1</fullName>
    </submittedName>
</protein>
<reference evidence="3" key="1">
    <citation type="submission" date="2013-09" db="EMBL/GenBank/DDBJ databases">
        <title>Corchorus olitorius genome sequencing.</title>
        <authorList>
            <person name="Alam M."/>
            <person name="Haque M.S."/>
            <person name="Islam M.S."/>
            <person name="Emdad E.M."/>
            <person name="Islam M.M."/>
            <person name="Ahmed B."/>
            <person name="Halim A."/>
            <person name="Hossen Q.M.M."/>
            <person name="Hossain M.Z."/>
            <person name="Ahmed R."/>
            <person name="Khan M.M."/>
            <person name="Islam R."/>
            <person name="Rashid M.M."/>
            <person name="Khan S.A."/>
            <person name="Rahman M.S."/>
            <person name="Alam M."/>
            <person name="Yahiya A.S."/>
            <person name="Khan M.S."/>
            <person name="Azam M.S."/>
            <person name="Haque T."/>
            <person name="Lashkar M.Z.H."/>
            <person name="Akhand A.I."/>
            <person name="Morshed G."/>
            <person name="Roy S."/>
            <person name="Uddin K.S."/>
            <person name="Rabeya T."/>
            <person name="Hossain A.S."/>
            <person name="Chowdhury A."/>
            <person name="Snigdha A.R."/>
            <person name="Mortoza M.S."/>
            <person name="Matin S.A."/>
            <person name="Hoque S.M.E."/>
            <person name="Islam M.K."/>
            <person name="Roy D.K."/>
            <person name="Haider R."/>
            <person name="Moosa M.M."/>
            <person name="Elias S.M."/>
            <person name="Hasan A.M."/>
            <person name="Jahan S."/>
            <person name="Shafiuddin M."/>
            <person name="Mahmood N."/>
            <person name="Shommy N.S."/>
        </authorList>
    </citation>
    <scope>NUCLEOTIDE SEQUENCE [LARGE SCALE GENOMIC DNA]</scope>
    <source>
        <strain evidence="3">cv. O-4</strain>
    </source>
</reference>
<feature type="chain" id="PRO_5012051447" evidence="1">
    <location>
        <begin position="20"/>
        <end position="97"/>
    </location>
</feature>